<name>A0A0J6H2H7_9PSED</name>
<organism evidence="2 3">
    <name type="scientific">Pseudomonas lini</name>
    <dbReference type="NCBI Taxonomy" id="163011"/>
    <lineage>
        <taxon>Bacteria</taxon>
        <taxon>Pseudomonadati</taxon>
        <taxon>Pseudomonadota</taxon>
        <taxon>Gammaproteobacteria</taxon>
        <taxon>Pseudomonadales</taxon>
        <taxon>Pseudomonadaceae</taxon>
        <taxon>Pseudomonas</taxon>
    </lineage>
</organism>
<reference evidence="3" key="2">
    <citation type="submission" date="2016-10" db="EMBL/GenBank/DDBJ databases">
        <authorList>
            <person name="Varghese N."/>
            <person name="Submissions S."/>
        </authorList>
    </citation>
    <scope>NUCLEOTIDE SEQUENCE [LARGE SCALE GENOMIC DNA]</scope>
    <source>
        <strain evidence="3">BS3782</strain>
    </source>
</reference>
<evidence type="ECO:0000313" key="4">
    <source>
        <dbReference type="Proteomes" id="UP000434925"/>
    </source>
</evidence>
<evidence type="ECO:0000313" key="2">
    <source>
        <dbReference type="EMBL" id="SDT41768.1"/>
    </source>
</evidence>
<gene>
    <name evidence="1" type="ORF">F7R14_04225</name>
    <name evidence="2" type="ORF">SAMN04490191_4358</name>
</gene>
<dbReference type="NCBIfam" id="TIGR02608">
    <property type="entry name" value="delta_60_rpt"/>
    <property type="match status" value="6"/>
</dbReference>
<dbReference type="AlphaFoldDB" id="A0A0J6H2H7"/>
<reference evidence="1 4" key="3">
    <citation type="submission" date="2019-09" db="EMBL/GenBank/DDBJ databases">
        <title>Draft genome sequences of 48 bacterial type strains from the CCUG.</title>
        <authorList>
            <person name="Tunovic T."/>
            <person name="Pineiro-Iglesias B."/>
            <person name="Unosson C."/>
            <person name="Inganas E."/>
            <person name="Ohlen M."/>
            <person name="Cardew S."/>
            <person name="Jensie-Markopoulos S."/>
            <person name="Salva-Serra F."/>
            <person name="Jaen-Luchoro D."/>
            <person name="Karlsson R."/>
            <person name="Svensson-Stadler L."/>
            <person name="Chun J."/>
            <person name="Moore E."/>
        </authorList>
    </citation>
    <scope>NUCLEOTIDE SEQUENCE [LARGE SCALE GENOMIC DNA]</scope>
    <source>
        <strain evidence="1 4">CCUG 51522</strain>
    </source>
</reference>
<dbReference type="Proteomes" id="UP000434925">
    <property type="component" value="Unassembled WGS sequence"/>
</dbReference>
<evidence type="ECO:0000313" key="3">
    <source>
        <dbReference type="Proteomes" id="UP000182814"/>
    </source>
</evidence>
<reference evidence="2" key="1">
    <citation type="submission" date="2016-10" db="EMBL/GenBank/DDBJ databases">
        <authorList>
            <person name="de Groot N.N."/>
        </authorList>
    </citation>
    <scope>NUCLEOTIDE SEQUENCE [LARGE SCALE GENOMIC DNA]</scope>
    <source>
        <strain evidence="2">BS3782</strain>
    </source>
</reference>
<sequence length="429" mass="45803">MSPQTAFALPATVNGAERLDTNFAGTGKTQVYFAGSLSSMANDVAIDHVGRLLVAAKVGTPGGQRFGLARLLADGSADLAFGKQGSISGQFALGFEAMAGKVRALPNGHILVAGLHYENAHRTLPALAMFDQQGCPVQGFGDNGRCVVHLPGNLSRGARDAWLPPGVPSTEACDVCVQDDGRILLLANHYFEQTDHVGMLIRLNADGSLDDSFNGRGFVMVRHLLMNTWLSSLMVQRDGRILVSGSINFPEEGLLARYHPDGRLDDSFAVDGFMSFKAREHSAQINQIVQHENGDLHCFGSSRDPMLCLSLKVHSNGRPDTHCNGGQPKLLGVGRSSCCWTAAKTQPDGRVLTVGSMVGGIEADFIFARYLPSGQLDRSFAKGIGWCRTRLGRGSHTATSLAIQADGCIVIGGYSLDGNCRAIVARYQC</sequence>
<dbReference type="EMBL" id="LT629746">
    <property type="protein sequence ID" value="SDT41768.1"/>
    <property type="molecule type" value="Genomic_DNA"/>
</dbReference>
<dbReference type="Proteomes" id="UP000182814">
    <property type="component" value="Chromosome I"/>
</dbReference>
<dbReference type="InterPro" id="IPR013431">
    <property type="entry name" value="Delta_60_rpt"/>
</dbReference>
<dbReference type="Gene3D" id="2.80.10.50">
    <property type="match status" value="3"/>
</dbReference>
<dbReference type="PATRIC" id="fig|163011.3.peg.726"/>
<accession>A0A0J6H2H7</accession>
<evidence type="ECO:0000313" key="1">
    <source>
        <dbReference type="EMBL" id="KAB0507083.1"/>
    </source>
</evidence>
<dbReference type="Pfam" id="PF17164">
    <property type="entry name" value="DUF5122"/>
    <property type="match status" value="4"/>
</dbReference>
<proteinExistence type="predicted"/>
<dbReference type="RefSeq" id="WP_048397710.1">
    <property type="nucleotide sequence ID" value="NZ_JYLB01000013.1"/>
</dbReference>
<protein>
    <submittedName>
        <fullName evidence="2">Delta-60 repeat domain-containing protein</fullName>
    </submittedName>
</protein>
<dbReference type="SUPFAM" id="SSF63829">
    <property type="entry name" value="Calcium-dependent phosphotriesterase"/>
    <property type="match status" value="1"/>
</dbReference>
<dbReference type="EMBL" id="VZPO01000002">
    <property type="protein sequence ID" value="KAB0507083.1"/>
    <property type="molecule type" value="Genomic_DNA"/>
</dbReference>
<keyword evidence="3" id="KW-1185">Reference proteome</keyword>